<dbReference type="EMBL" id="JACVEL010000016">
    <property type="protein sequence ID" value="MBC9813814.1"/>
    <property type="molecule type" value="Genomic_DNA"/>
</dbReference>
<dbReference type="InterPro" id="IPR007433">
    <property type="entry name" value="DUF481"/>
</dbReference>
<dbReference type="Proteomes" id="UP000652681">
    <property type="component" value="Unassembled WGS sequence"/>
</dbReference>
<accession>A0A8J6PLE9</accession>
<keyword evidence="3" id="KW-1185">Reference proteome</keyword>
<keyword evidence="1" id="KW-0732">Signal</keyword>
<evidence type="ECO:0000313" key="2">
    <source>
        <dbReference type="EMBL" id="MBC9813814.1"/>
    </source>
</evidence>
<evidence type="ECO:0000256" key="1">
    <source>
        <dbReference type="SAM" id="SignalP"/>
    </source>
</evidence>
<comment type="caution">
    <text evidence="2">The sequence shown here is derived from an EMBL/GenBank/DDBJ whole genome shotgun (WGS) entry which is preliminary data.</text>
</comment>
<evidence type="ECO:0000313" key="3">
    <source>
        <dbReference type="Proteomes" id="UP000652681"/>
    </source>
</evidence>
<reference evidence="2" key="1">
    <citation type="submission" date="2020-09" db="EMBL/GenBank/DDBJ databases">
        <title>Taishania pollutisoli gen. nov., sp. nov., Isolated from Tetrabromobisphenol A-Contaminated Soil.</title>
        <authorList>
            <person name="Chen Q."/>
        </authorList>
    </citation>
    <scope>NUCLEOTIDE SEQUENCE</scope>
    <source>
        <strain evidence="2">CZZ-1</strain>
    </source>
</reference>
<protein>
    <submittedName>
        <fullName evidence="2">DUF481 domain-containing protein</fullName>
    </submittedName>
</protein>
<organism evidence="2 3">
    <name type="scientific">Taishania pollutisoli</name>
    <dbReference type="NCBI Taxonomy" id="2766479"/>
    <lineage>
        <taxon>Bacteria</taxon>
        <taxon>Pseudomonadati</taxon>
        <taxon>Bacteroidota</taxon>
        <taxon>Flavobacteriia</taxon>
        <taxon>Flavobacteriales</taxon>
        <taxon>Crocinitomicaceae</taxon>
        <taxon>Taishania</taxon>
    </lineage>
</organism>
<sequence>MIKTLILVFSICSGIVSAQVVNIENRRVSDGTYGFSGALDMTLSAQKQKDMLITVHFKPLIQYKFSGKSDLKYKKAAENGDSTTMNQSDSLIKADKNKHLLLLINDLKYTGARKNTYANFGMSHLRYAYRIGNSGWKWESYTQIQYNQLLLQKVRTLIGSGFRLKLTDVQPREGGYDKRAVRMFAGTSLFYEYEEINYSFRPMEYINSVRWSTYLSSYFNFRHFEFISTTYVQPNLATFKDYRVAGDYALLLRISEPFSVKLNYSHFFDSRPPETVTDNTFSFSAGFVYKLDKFHIDQMKRKKREKRERVKEEF</sequence>
<dbReference type="RefSeq" id="WP_216714770.1">
    <property type="nucleotide sequence ID" value="NZ_JACVEL010000016.1"/>
</dbReference>
<feature type="signal peptide" evidence="1">
    <location>
        <begin position="1"/>
        <end position="18"/>
    </location>
</feature>
<dbReference type="Pfam" id="PF04338">
    <property type="entry name" value="DUF481"/>
    <property type="match status" value="1"/>
</dbReference>
<feature type="chain" id="PRO_5035296429" evidence="1">
    <location>
        <begin position="19"/>
        <end position="314"/>
    </location>
</feature>
<dbReference type="AlphaFoldDB" id="A0A8J6PLE9"/>
<proteinExistence type="predicted"/>
<name>A0A8J6PLE9_9FLAO</name>
<gene>
    <name evidence="2" type="ORF">H9Y05_15165</name>
</gene>